<feature type="transmembrane region" description="Helical" evidence="1">
    <location>
        <begin position="369"/>
        <end position="387"/>
    </location>
</feature>
<feature type="transmembrane region" description="Helical" evidence="1">
    <location>
        <begin position="162"/>
        <end position="192"/>
    </location>
</feature>
<accession>A0A2H0C0G1</accession>
<evidence type="ECO:0008006" key="4">
    <source>
        <dbReference type="Google" id="ProtNLM"/>
    </source>
</evidence>
<keyword evidence="1" id="KW-1133">Transmembrane helix</keyword>
<protein>
    <recommendedName>
        <fullName evidence="4">Glycosyltransferase RgtA/B/C/D-like domain-containing protein</fullName>
    </recommendedName>
</protein>
<organism evidence="2 3">
    <name type="scientific">Candidatus Roizmanbacteria bacterium CG22_combo_CG10-13_8_21_14_all_34_12</name>
    <dbReference type="NCBI Taxonomy" id="1974860"/>
    <lineage>
        <taxon>Bacteria</taxon>
        <taxon>Candidatus Roizmaniibacteriota</taxon>
    </lineage>
</organism>
<feature type="transmembrane region" description="Helical" evidence="1">
    <location>
        <begin position="344"/>
        <end position="363"/>
    </location>
</feature>
<reference evidence="2 3" key="1">
    <citation type="submission" date="2017-09" db="EMBL/GenBank/DDBJ databases">
        <title>Depth-based differentiation of microbial function through sediment-hosted aquifers and enrichment of novel symbionts in the deep terrestrial subsurface.</title>
        <authorList>
            <person name="Probst A.J."/>
            <person name="Ladd B."/>
            <person name="Jarett J.K."/>
            <person name="Geller-Mcgrath D.E."/>
            <person name="Sieber C.M."/>
            <person name="Emerson J.B."/>
            <person name="Anantharaman K."/>
            <person name="Thomas B.C."/>
            <person name="Malmstrom R."/>
            <person name="Stieglmeier M."/>
            <person name="Klingl A."/>
            <person name="Woyke T."/>
            <person name="Ryan C.M."/>
            <person name="Banfield J.F."/>
        </authorList>
    </citation>
    <scope>NUCLEOTIDE SEQUENCE [LARGE SCALE GENOMIC DNA]</scope>
    <source>
        <strain evidence="2">CG22_combo_CG10-13_8_21_14_all_34_12</strain>
    </source>
</reference>
<dbReference type="EMBL" id="PCTC01000060">
    <property type="protein sequence ID" value="PIP63364.1"/>
    <property type="molecule type" value="Genomic_DNA"/>
</dbReference>
<keyword evidence="1" id="KW-0812">Transmembrane</keyword>
<feature type="transmembrane region" description="Helical" evidence="1">
    <location>
        <begin position="319"/>
        <end position="337"/>
    </location>
</feature>
<dbReference type="AlphaFoldDB" id="A0A2H0C0G1"/>
<sequence>MLKKFLKLINSDIFFFSLLFLLVLILFKNAFSMQFFRDDFFFLKISDAKSFSDFINFFSPIRTYSYKPLASEVFYFFLISIGKNIFIGHLLVFSVYFIGLYYLKKTIMLLTNNNLFSRLTVFFYAISFIHVFQLFLFATFQEVMLFTCIVLSFYYYQKNKTLLNLLFFLVALLSKETAILFIVFLTAFEFVCKKNTFIKKFPSLVANIILAAIFLFVYKYSLSHVTLLDNYKLHFNNPKLIVNNSMWYFLWSLGFPNFLSDVFRSFPFRPLPDFWKAFASPEFKIYFYSLITYYLVFFVSISIYIVKNAYKIVKVFRDFSYSLVSFFIFLGPILLFSHKWMDRLTLPLIFIILLKSYFVFLFISSKEKLFKIFAFIIIFLFIFWNFFGIKVHESSSGYNILNKISKNASIYFYRNKNEILKHKYLFFYDPIYKGKLIKPWGGSEKLANVFWGQYFVSYYFPNSNITALYNFENKIIPSDSFVATSSEILLFNISQLK</sequence>
<feature type="transmembrane region" description="Helical" evidence="1">
    <location>
        <begin position="73"/>
        <end position="103"/>
    </location>
</feature>
<feature type="transmembrane region" description="Helical" evidence="1">
    <location>
        <begin position="285"/>
        <end position="307"/>
    </location>
</feature>
<dbReference type="Proteomes" id="UP000229699">
    <property type="component" value="Unassembled WGS sequence"/>
</dbReference>
<evidence type="ECO:0000256" key="1">
    <source>
        <dbReference type="SAM" id="Phobius"/>
    </source>
</evidence>
<gene>
    <name evidence="2" type="ORF">COW97_02810</name>
</gene>
<feature type="transmembrane region" description="Helical" evidence="1">
    <location>
        <begin position="123"/>
        <end position="156"/>
    </location>
</feature>
<keyword evidence="1" id="KW-0472">Membrane</keyword>
<name>A0A2H0C0G1_9BACT</name>
<feature type="transmembrane region" description="Helical" evidence="1">
    <location>
        <begin position="245"/>
        <end position="264"/>
    </location>
</feature>
<evidence type="ECO:0000313" key="3">
    <source>
        <dbReference type="Proteomes" id="UP000229699"/>
    </source>
</evidence>
<comment type="caution">
    <text evidence="2">The sequence shown here is derived from an EMBL/GenBank/DDBJ whole genome shotgun (WGS) entry which is preliminary data.</text>
</comment>
<feature type="transmembrane region" description="Helical" evidence="1">
    <location>
        <begin position="204"/>
        <end position="225"/>
    </location>
</feature>
<proteinExistence type="predicted"/>
<evidence type="ECO:0000313" key="2">
    <source>
        <dbReference type="EMBL" id="PIP63364.1"/>
    </source>
</evidence>